<dbReference type="InterPro" id="IPR036397">
    <property type="entry name" value="RNaseH_sf"/>
</dbReference>
<keyword evidence="6" id="KW-1185">Reference proteome</keyword>
<dbReference type="PROSITE" id="PS50175">
    <property type="entry name" value="ASP_PROT_RETROV"/>
    <property type="match status" value="1"/>
</dbReference>
<dbReference type="InterPro" id="IPR012337">
    <property type="entry name" value="RNaseH-like_sf"/>
</dbReference>
<gene>
    <name evidence="5" type="ORF">PYW07_014486</name>
</gene>
<dbReference type="InterPro" id="IPR040676">
    <property type="entry name" value="DUF5641"/>
</dbReference>
<dbReference type="InterPro" id="IPR005312">
    <property type="entry name" value="DUF1759"/>
</dbReference>
<dbReference type="Proteomes" id="UP001231518">
    <property type="component" value="Chromosome 5"/>
</dbReference>
<dbReference type="GO" id="GO:0015074">
    <property type="term" value="P:DNA integration"/>
    <property type="evidence" value="ECO:0007669"/>
    <property type="project" value="InterPro"/>
</dbReference>
<dbReference type="Gene3D" id="3.30.420.10">
    <property type="entry name" value="Ribonuclease H-like superfamily/Ribonuclease H"/>
    <property type="match status" value="1"/>
</dbReference>
<dbReference type="GO" id="GO:0004190">
    <property type="term" value="F:aspartic-type endopeptidase activity"/>
    <property type="evidence" value="ECO:0007669"/>
    <property type="project" value="InterPro"/>
</dbReference>
<feature type="region of interest" description="Disordered" evidence="2">
    <location>
        <begin position="1392"/>
        <end position="1412"/>
    </location>
</feature>
<evidence type="ECO:0008006" key="7">
    <source>
        <dbReference type="Google" id="ProtNLM"/>
    </source>
</evidence>
<feature type="compositionally biased region" description="Low complexity" evidence="2">
    <location>
        <begin position="35"/>
        <end position="54"/>
    </location>
</feature>
<dbReference type="InterPro" id="IPR041588">
    <property type="entry name" value="Integrase_H2C2"/>
</dbReference>
<name>A0AAD7YZV3_MYTSE</name>
<proteinExistence type="predicted"/>
<dbReference type="EMBL" id="JARGEI010000003">
    <property type="protein sequence ID" value="KAJ8733935.1"/>
    <property type="molecule type" value="Genomic_DNA"/>
</dbReference>
<dbReference type="Gene3D" id="1.10.340.70">
    <property type="match status" value="1"/>
</dbReference>
<evidence type="ECO:0000313" key="6">
    <source>
        <dbReference type="Proteomes" id="UP001231518"/>
    </source>
</evidence>
<reference evidence="5" key="1">
    <citation type="submission" date="2023-03" db="EMBL/GenBank/DDBJ databases">
        <title>Chromosome-level genomes of two armyworms, Mythimna separata and Mythimna loreyi, provide insights into the biosynthesis and reception of sex pheromones.</title>
        <authorList>
            <person name="Zhao H."/>
        </authorList>
    </citation>
    <scope>NUCLEOTIDE SEQUENCE</scope>
    <source>
        <strain evidence="5">BeijingLab</strain>
        <tissue evidence="5">Pupa</tissue>
    </source>
</reference>
<dbReference type="GO" id="GO:0006508">
    <property type="term" value="P:proteolysis"/>
    <property type="evidence" value="ECO:0007669"/>
    <property type="project" value="InterPro"/>
</dbReference>
<dbReference type="InterPro" id="IPR001995">
    <property type="entry name" value="Peptidase_A2_cat"/>
</dbReference>
<feature type="compositionally biased region" description="Basic and acidic residues" evidence="2">
    <location>
        <begin position="1400"/>
        <end position="1412"/>
    </location>
</feature>
<feature type="region of interest" description="Disordered" evidence="2">
    <location>
        <begin position="1"/>
        <end position="84"/>
    </location>
</feature>
<evidence type="ECO:0000313" key="5">
    <source>
        <dbReference type="EMBL" id="KAJ8733935.1"/>
    </source>
</evidence>
<evidence type="ECO:0000256" key="2">
    <source>
        <dbReference type="SAM" id="MobiDB-lite"/>
    </source>
</evidence>
<dbReference type="Pfam" id="PF18701">
    <property type="entry name" value="DUF5641"/>
    <property type="match status" value="1"/>
</dbReference>
<feature type="region of interest" description="Disordered" evidence="2">
    <location>
        <begin position="135"/>
        <end position="182"/>
    </location>
</feature>
<comment type="caution">
    <text evidence="5">The sequence shown here is derived from an EMBL/GenBank/DDBJ whole genome shotgun (WGS) entry which is preliminary data.</text>
</comment>
<feature type="domain" description="Peptidase A2" evidence="3">
    <location>
        <begin position="564"/>
        <end position="675"/>
    </location>
</feature>
<feature type="compositionally biased region" description="Low complexity" evidence="2">
    <location>
        <begin position="156"/>
        <end position="174"/>
    </location>
</feature>
<keyword evidence="1" id="KW-0175">Coiled coil</keyword>
<organism evidence="5 6">
    <name type="scientific">Mythimna separata</name>
    <name type="common">Oriental armyworm</name>
    <name type="synonym">Pseudaletia separata</name>
    <dbReference type="NCBI Taxonomy" id="271217"/>
    <lineage>
        <taxon>Eukaryota</taxon>
        <taxon>Metazoa</taxon>
        <taxon>Ecdysozoa</taxon>
        <taxon>Arthropoda</taxon>
        <taxon>Hexapoda</taxon>
        <taxon>Insecta</taxon>
        <taxon>Pterygota</taxon>
        <taxon>Neoptera</taxon>
        <taxon>Endopterygota</taxon>
        <taxon>Lepidoptera</taxon>
        <taxon>Glossata</taxon>
        <taxon>Ditrysia</taxon>
        <taxon>Noctuoidea</taxon>
        <taxon>Noctuidae</taxon>
        <taxon>Noctuinae</taxon>
        <taxon>Hadenini</taxon>
        <taxon>Mythimna</taxon>
    </lineage>
</organism>
<dbReference type="PANTHER" id="PTHR47331">
    <property type="entry name" value="PHD-TYPE DOMAIN-CONTAINING PROTEIN"/>
    <property type="match status" value="1"/>
</dbReference>
<evidence type="ECO:0000259" key="4">
    <source>
        <dbReference type="PROSITE" id="PS50994"/>
    </source>
</evidence>
<evidence type="ECO:0000256" key="1">
    <source>
        <dbReference type="SAM" id="Coils"/>
    </source>
</evidence>
<accession>A0AAD7YZV3</accession>
<evidence type="ECO:0000259" key="3">
    <source>
        <dbReference type="PROSITE" id="PS50175"/>
    </source>
</evidence>
<dbReference type="PROSITE" id="PS50994">
    <property type="entry name" value="INTEGRASE"/>
    <property type="match status" value="1"/>
</dbReference>
<dbReference type="Pfam" id="PF03564">
    <property type="entry name" value="DUF1759"/>
    <property type="match status" value="1"/>
</dbReference>
<sequence>MVLTRSRSGDSRRQQIQQEPSVTAGPGASSVAPESSSVGVTDTGNGSTTTTNSDATRTHGTLKPGDTKSHRSTSSKKKRLAELEARERLAEMKVKQAQAERELQEIQLQRIRTEAESSEDEDLEDDLASVRIGTWLARPAPPPGGETRPPPHDVSDGNNGRDAARDAGGAATGAQPLRDGDGYGESVCAKTKGNFASEVLHGNVSDKVIDVGTLAAALAQVARSSREPPRYVQQLPIFDGKPGEWIAYKAAYCDSHAYFSGVENVARIRMSLRGAAKEAVGCLLFSQTDPQVILDALERRFGRPEALIMAELENVKSLPKLNDNPRDICIFASRIANTVGTVEALNRSQYLHSPEMSRCIVEKLTPILKNKFYDYAADKKSKDIPVLKLLSMFMNEEADKCGAYAQPERGDDESSGVRQRRRVERTFNVNKETPNDQCPACKQHGHKLPDCSKYKQLDIDTRWDIAKNSNMCFRCLRNRHRRFMCKAPICDVNECNRKHHKLLHKERTVEASHKVATSASTPVIIHETVTSARENVTTTSPQNRRAYLKIVPVTLSGPHTSVDTYALLDDGSTVTLLDASVADILGADGPASPMWIQGIGTEVKHEQSRTVSLHIQGKHHRDPQKIEAARTVTRLEIMAQTVQTQDIKNCRHLDDISSTLVYEHARPMILIGQDNWHLLVAAETRTGARDQPVASYTKLGWVLHGCQHSVNKIIATFCGHIKIQENPEPIEETMKNFFKLESLGIEPRLPRDDPQQRALDILEQKSRRLPDGSFETGLLWKQEEPKIPNNYLGALKRLENLERRLDKDENLKTQYLQRLDNLFNSGYAEKAPDTCTPNKTWYLPHFPVVNPAKPHKPPRLVHDAAAKTAGLCLNDLLLSGPDLLKSLPGVLMRFRQNKIAVSADIKEMFMRIKKRESKDPTWKRTHKNKIIKKVTQNIKNNKTTNYIPIPATYIQHAEEQWIKGAQAESFSKEIAAIKDNKAAPSDSPLSVLSTYLDNAGILRLRGRITAVQDVNEEIKNPIILEGKHRYTKLYIAYIHESLHHGGTEITVNEIRQRLWITKLRPSVKNVIKCCLYCKIKKAKPANPSTGNLPYPRLAHHARPFTFTGLDYFGPISVSVGRHKEKRYGALFTCLTCRAIHIEIASSLSADSAIAALRRFIARRGCPKEIWSDNATCFKAADRELGESALSALGCESNARSISWKYIPPASPFMGGAWERMVRAVKEALYVTLKEVHPSDETLATLLVEVENTVNSRPLTHVNVSPDEPEALTPNHILIGPNPHVPSPGNFTAADVTARHQWRRAQALADVFWRRWVREYLPLLQNRREPYGSGTPPKVGDVVVICDPNLPRNTWPKGRVTQVLPGKDGEIRVVDVMTRGLVLRRPTKRIVVLPTESPDGDGGRSVHDDGIKT</sequence>
<feature type="domain" description="Integrase catalytic" evidence="4">
    <location>
        <begin position="1099"/>
        <end position="1281"/>
    </location>
</feature>
<dbReference type="GO" id="GO:0003676">
    <property type="term" value="F:nucleic acid binding"/>
    <property type="evidence" value="ECO:0007669"/>
    <property type="project" value="InterPro"/>
</dbReference>
<dbReference type="InterPro" id="IPR001584">
    <property type="entry name" value="Integrase_cat-core"/>
</dbReference>
<feature type="coiled-coil region" evidence="1">
    <location>
        <begin position="791"/>
        <end position="818"/>
    </location>
</feature>
<dbReference type="SUPFAM" id="SSF53098">
    <property type="entry name" value="Ribonuclease H-like"/>
    <property type="match status" value="1"/>
</dbReference>
<protein>
    <recommendedName>
        <fullName evidence="7">Integrase catalytic domain-containing protein</fullName>
    </recommendedName>
</protein>
<dbReference type="Pfam" id="PF17921">
    <property type="entry name" value="Integrase_H2C2"/>
    <property type="match status" value="1"/>
</dbReference>
<feature type="compositionally biased region" description="Basic residues" evidence="2">
    <location>
        <begin position="70"/>
        <end position="79"/>
    </location>
</feature>